<keyword evidence="2" id="KW-1185">Reference proteome</keyword>
<dbReference type="EMBL" id="CM041540">
    <property type="protein sequence ID" value="KAI3366502.1"/>
    <property type="molecule type" value="Genomic_DNA"/>
</dbReference>
<accession>A0ACB8WGV8</accession>
<name>A0ACB8WGV8_9TELE</name>
<gene>
    <name evidence="1" type="ORF">L3Q82_000474</name>
</gene>
<dbReference type="Proteomes" id="UP000831701">
    <property type="component" value="Chromosome 10"/>
</dbReference>
<comment type="caution">
    <text evidence="1">The sequence shown here is derived from an EMBL/GenBank/DDBJ whole genome shotgun (WGS) entry which is preliminary data.</text>
</comment>
<organism evidence="1 2">
    <name type="scientific">Scortum barcoo</name>
    <name type="common">barcoo grunter</name>
    <dbReference type="NCBI Taxonomy" id="214431"/>
    <lineage>
        <taxon>Eukaryota</taxon>
        <taxon>Metazoa</taxon>
        <taxon>Chordata</taxon>
        <taxon>Craniata</taxon>
        <taxon>Vertebrata</taxon>
        <taxon>Euteleostomi</taxon>
        <taxon>Actinopterygii</taxon>
        <taxon>Neopterygii</taxon>
        <taxon>Teleostei</taxon>
        <taxon>Neoteleostei</taxon>
        <taxon>Acanthomorphata</taxon>
        <taxon>Eupercaria</taxon>
        <taxon>Centrarchiformes</taxon>
        <taxon>Terapontoidei</taxon>
        <taxon>Terapontidae</taxon>
        <taxon>Scortum</taxon>
    </lineage>
</organism>
<protein>
    <submittedName>
        <fullName evidence="1">Uncharacterized protein</fullName>
    </submittedName>
</protein>
<reference evidence="1" key="1">
    <citation type="submission" date="2022-04" db="EMBL/GenBank/DDBJ databases">
        <title>Jade perch genome.</title>
        <authorList>
            <person name="Chao B."/>
        </authorList>
    </citation>
    <scope>NUCLEOTIDE SEQUENCE</scope>
    <source>
        <strain evidence="1">CB-2022</strain>
    </source>
</reference>
<sequence length="592" mass="67978">MPKQESVVTVHTRYPEAFPLRDITAKQIAYPPLQLFSRVGIPSEILTDQGTNFLSDILRQVYRLLGIKSIRTTPYHPQTDGLVERYNRTLKSMLKKFISTNAKDWDKWLPYLLFAYREVPQASTGFSPFELLYGRQVRGPLDVLQESWVGSQEKRTSVLAFVLQMRERMEQTTKLVRRNMEKAQSGQQTWSDKAARERSFSPGQQVLLLLPTAENKLLAKWQGPYTVLKKLSPTTYEIEMLERRNPKQTFHINLLKEWKTREIPPQQKMFVRRMVEEEDDIVGELAPASCNSKSLDLSHLSLTQQKDLQAIVPPDLFQERPGTTNLVEHDIRLKDCTPIRQRMYRIPQKLVPVLEEEVTAMLELGVIEPSTSEWSNPIVLVIKKDGNIRFCIDFRKVNAQSEFDAYPLPRLDDLIERVGQAQFITTLDLCKGYWQVPLSDAARPLTAFRTPQGLWQFTKMSFGLHGAPATFQRLMNKVLAGMHNFAAAYLDDIVIYSNSWQEHLSHVAKVLREIKKAGLTINPRKCAVAKRETQYLGYVLGGGVIKPVQDKVEAIRARERPTTRKQVKSFLGLVGWYRRFIPGFSGEGCTLN</sequence>
<proteinExistence type="predicted"/>
<evidence type="ECO:0000313" key="1">
    <source>
        <dbReference type="EMBL" id="KAI3366502.1"/>
    </source>
</evidence>
<evidence type="ECO:0000313" key="2">
    <source>
        <dbReference type="Proteomes" id="UP000831701"/>
    </source>
</evidence>